<dbReference type="InterPro" id="IPR011993">
    <property type="entry name" value="PH-like_dom_sf"/>
</dbReference>
<dbReference type="FunFam" id="2.30.29.30:FF:000115">
    <property type="entry name" value="General transcription factor IIH subunit 1"/>
    <property type="match status" value="1"/>
</dbReference>
<dbReference type="GO" id="GO:0006289">
    <property type="term" value="P:nucleotide-excision repair"/>
    <property type="evidence" value="ECO:0007669"/>
    <property type="project" value="InterPro"/>
</dbReference>
<evidence type="ECO:0000256" key="3">
    <source>
        <dbReference type="ARBA" id="ARBA00022737"/>
    </source>
</evidence>
<dbReference type="STRING" id="151549.A0A4C1V672"/>
<keyword evidence="5" id="KW-0805">Transcription regulation</keyword>
<dbReference type="Proteomes" id="UP000299102">
    <property type="component" value="Unassembled WGS sequence"/>
</dbReference>
<gene>
    <name evidence="12" type="primary">Tfb1</name>
    <name evidence="12" type="ORF">EVAR_24914_1</name>
</gene>
<keyword evidence="8" id="KW-0539">Nucleus</keyword>
<dbReference type="PANTHER" id="PTHR12856">
    <property type="entry name" value="TRANSCRIPTION INITIATION FACTOR IIH-RELATED"/>
    <property type="match status" value="1"/>
</dbReference>
<dbReference type="EMBL" id="BGZK01000282">
    <property type="protein sequence ID" value="GBP34000.1"/>
    <property type="molecule type" value="Genomic_DNA"/>
</dbReference>
<keyword evidence="7" id="KW-0234">DNA repair</keyword>
<organism evidence="12 13">
    <name type="scientific">Eumeta variegata</name>
    <name type="common">Bagworm moth</name>
    <name type="synonym">Eumeta japonica</name>
    <dbReference type="NCBI Taxonomy" id="151549"/>
    <lineage>
        <taxon>Eukaryota</taxon>
        <taxon>Metazoa</taxon>
        <taxon>Ecdysozoa</taxon>
        <taxon>Arthropoda</taxon>
        <taxon>Hexapoda</taxon>
        <taxon>Insecta</taxon>
        <taxon>Pterygota</taxon>
        <taxon>Neoptera</taxon>
        <taxon>Endopterygota</taxon>
        <taxon>Lepidoptera</taxon>
        <taxon>Glossata</taxon>
        <taxon>Ditrysia</taxon>
        <taxon>Tineoidea</taxon>
        <taxon>Psychidae</taxon>
        <taxon>Oiketicinae</taxon>
        <taxon>Eumeta</taxon>
    </lineage>
</organism>
<dbReference type="Gene3D" id="2.30.29.30">
    <property type="entry name" value="Pleckstrin-homology domain (PH domain)/Phosphotyrosine-binding domain (PTB)"/>
    <property type="match status" value="1"/>
</dbReference>
<evidence type="ECO:0000256" key="1">
    <source>
        <dbReference type="ARBA" id="ARBA00004123"/>
    </source>
</evidence>
<dbReference type="InterPro" id="IPR013876">
    <property type="entry name" value="TFIIH_BTF_p62_N"/>
</dbReference>
<comment type="similarity">
    <text evidence="2">Belongs to the TFB1 family.</text>
</comment>
<comment type="subcellular location">
    <subcellularLocation>
        <location evidence="1">Nucleus</location>
    </subcellularLocation>
</comment>
<evidence type="ECO:0000256" key="8">
    <source>
        <dbReference type="ARBA" id="ARBA00023242"/>
    </source>
</evidence>
<name>A0A4C1V672_EUMVA</name>
<evidence type="ECO:0000256" key="6">
    <source>
        <dbReference type="ARBA" id="ARBA00023163"/>
    </source>
</evidence>
<evidence type="ECO:0000256" key="5">
    <source>
        <dbReference type="ARBA" id="ARBA00023015"/>
    </source>
</evidence>
<proteinExistence type="inferred from homology"/>
<keyword evidence="4" id="KW-0227">DNA damage</keyword>
<evidence type="ECO:0000256" key="4">
    <source>
        <dbReference type="ARBA" id="ARBA00022763"/>
    </source>
</evidence>
<accession>A0A4C1V672</accession>
<evidence type="ECO:0000313" key="12">
    <source>
        <dbReference type="EMBL" id="GBP34000.1"/>
    </source>
</evidence>
<keyword evidence="3" id="KW-0677">Repeat</keyword>
<reference evidence="12 13" key="1">
    <citation type="journal article" date="2019" name="Commun. Biol.">
        <title>The bagworm genome reveals a unique fibroin gene that provides high tensile strength.</title>
        <authorList>
            <person name="Kono N."/>
            <person name="Nakamura H."/>
            <person name="Ohtoshi R."/>
            <person name="Tomita M."/>
            <person name="Numata K."/>
            <person name="Arakawa K."/>
        </authorList>
    </citation>
    <scope>NUCLEOTIDE SEQUENCE [LARGE SCALE GENOMIC DNA]</scope>
</reference>
<dbReference type="GO" id="GO:0000439">
    <property type="term" value="C:transcription factor TFIIH core complex"/>
    <property type="evidence" value="ECO:0007669"/>
    <property type="project" value="InterPro"/>
</dbReference>
<evidence type="ECO:0000256" key="10">
    <source>
        <dbReference type="ARBA" id="ARBA00070129"/>
    </source>
</evidence>
<dbReference type="CDD" id="cd13229">
    <property type="entry name" value="PH_TFIIH"/>
    <property type="match status" value="1"/>
</dbReference>
<dbReference type="InterPro" id="IPR027079">
    <property type="entry name" value="Tfb1/GTF2H1"/>
</dbReference>
<feature type="domain" description="TFIIH p62 subunit N-terminal" evidence="11">
    <location>
        <begin position="16"/>
        <end position="100"/>
    </location>
</feature>
<comment type="function">
    <text evidence="9">Component of the general transcription and DNA repair factor IIH (TFIIH) core complex, which is involved in general and transcription-coupled nucleotide excision repair (NER) of damaged DNA and, when complexed to CAK, in RNA transcription by RNA polymerase II. In NER, TFIIH acts by opening DNA around the lesion to allow the excision of the damaged oligonucleotide and its replacement by a new DNA fragment. In transcription, TFIIH has an essential role in transcription initiation. When the pre-initiation complex (PIC) has been established, TFIIH is required for promoter opening and promoter escape. Phosphorylation of the C-terminal tail (CTD) of the largest subunit of RNA polymerase II by the kinase module CAK controls the initiation of transcription.</text>
</comment>
<keyword evidence="6" id="KW-0804">Transcription</keyword>
<comment type="caution">
    <text evidence="12">The sequence shown here is derived from an EMBL/GenBank/DDBJ whole genome shotgun (WGS) entry which is preliminary data.</text>
</comment>
<protein>
    <recommendedName>
        <fullName evidence="10">General transcription factor IIH subunit 1</fullName>
    </recommendedName>
</protein>
<sequence>MTTSSEDVLLSVSYVRYKKGDGTLYVMNQRLAWMMENRDTVAVSHKYADIKTQKISPIGKPKIQLQVVLHDGTCSTFHFVNPAGAEAQAKDRDQVKTLLQNLLPKFKRQIDGELEMKSRDWFRCLKNNDFDLKDKRRSGTLKKFEHEKLEELLDEDRCQILRELGKTYK</sequence>
<dbReference type="GO" id="GO:0006351">
    <property type="term" value="P:DNA-templated transcription"/>
    <property type="evidence" value="ECO:0007669"/>
    <property type="project" value="InterPro"/>
</dbReference>
<keyword evidence="13" id="KW-1185">Reference proteome</keyword>
<evidence type="ECO:0000256" key="2">
    <source>
        <dbReference type="ARBA" id="ARBA00009448"/>
    </source>
</evidence>
<evidence type="ECO:0000313" key="13">
    <source>
        <dbReference type="Proteomes" id="UP000299102"/>
    </source>
</evidence>
<dbReference type="SUPFAM" id="SSF50729">
    <property type="entry name" value="PH domain-like"/>
    <property type="match status" value="1"/>
</dbReference>
<dbReference type="Pfam" id="PF08567">
    <property type="entry name" value="PH_TFIIH"/>
    <property type="match status" value="1"/>
</dbReference>
<evidence type="ECO:0000256" key="9">
    <source>
        <dbReference type="ARBA" id="ARBA00057028"/>
    </source>
</evidence>
<evidence type="ECO:0000256" key="7">
    <source>
        <dbReference type="ARBA" id="ARBA00023204"/>
    </source>
</evidence>
<dbReference type="AlphaFoldDB" id="A0A4C1V672"/>
<dbReference type="OrthoDB" id="360521at2759"/>
<evidence type="ECO:0000259" key="11">
    <source>
        <dbReference type="Pfam" id="PF08567"/>
    </source>
</evidence>